<dbReference type="InterPro" id="IPR000873">
    <property type="entry name" value="AMP-dep_synth/lig_dom"/>
</dbReference>
<protein>
    <submittedName>
        <fullName evidence="6">Acyl-CoA synthetase</fullName>
    </submittedName>
</protein>
<keyword evidence="7" id="KW-1185">Reference proteome</keyword>
<dbReference type="Proteomes" id="UP000233387">
    <property type="component" value="Unassembled WGS sequence"/>
</dbReference>
<evidence type="ECO:0000256" key="3">
    <source>
        <dbReference type="SAM" id="Phobius"/>
    </source>
</evidence>
<dbReference type="Gene3D" id="3.40.50.12780">
    <property type="entry name" value="N-terminal domain of ligase-like"/>
    <property type="match status" value="1"/>
</dbReference>
<accession>A0A2N3IHM0</accession>
<name>A0A2N3IHM0_9BACT</name>
<dbReference type="GO" id="GO:0031956">
    <property type="term" value="F:medium-chain fatty acid-CoA ligase activity"/>
    <property type="evidence" value="ECO:0007669"/>
    <property type="project" value="TreeGrafter"/>
</dbReference>
<comment type="caution">
    <text evidence="6">The sequence shown here is derived from an EMBL/GenBank/DDBJ whole genome shotgun (WGS) entry which is preliminary data.</text>
</comment>
<dbReference type="InterPro" id="IPR045851">
    <property type="entry name" value="AMP-bd_C_sf"/>
</dbReference>
<reference evidence="6 7" key="1">
    <citation type="submission" date="2017-06" db="EMBL/GenBank/DDBJ databases">
        <title>Raineya orbicola gen. nov., sp. nov. a slightly thermophilic bacterium of the phylum Bacteroidetes and the description of Raineyaceae fam. nov.</title>
        <authorList>
            <person name="Albuquerque L."/>
            <person name="Polonia A.R.M."/>
            <person name="Barroso C."/>
            <person name="Froufe H.J.C."/>
            <person name="Lage O."/>
            <person name="Lobo-Da-Cunha A."/>
            <person name="Egas C."/>
            <person name="Da Costa M.S."/>
        </authorList>
    </citation>
    <scope>NUCLEOTIDE SEQUENCE [LARGE SCALE GENOMIC DNA]</scope>
    <source>
        <strain evidence="6 7">SPSPC-11</strain>
    </source>
</reference>
<organism evidence="6 7">
    <name type="scientific">Raineya orbicola</name>
    <dbReference type="NCBI Taxonomy" id="2016530"/>
    <lineage>
        <taxon>Bacteria</taxon>
        <taxon>Pseudomonadati</taxon>
        <taxon>Bacteroidota</taxon>
        <taxon>Cytophagia</taxon>
        <taxon>Cytophagales</taxon>
        <taxon>Raineyaceae</taxon>
        <taxon>Raineya</taxon>
    </lineage>
</organism>
<feature type="transmembrane region" description="Helical" evidence="3">
    <location>
        <begin position="217"/>
        <end position="238"/>
    </location>
</feature>
<dbReference type="Pfam" id="PF00501">
    <property type="entry name" value="AMP-binding"/>
    <property type="match status" value="1"/>
</dbReference>
<evidence type="ECO:0000259" key="4">
    <source>
        <dbReference type="Pfam" id="PF00501"/>
    </source>
</evidence>
<dbReference type="Gene3D" id="3.30.300.30">
    <property type="match status" value="1"/>
</dbReference>
<dbReference type="PANTHER" id="PTHR43201:SF5">
    <property type="entry name" value="MEDIUM-CHAIN ACYL-COA LIGASE ACSF2, MITOCHONDRIAL"/>
    <property type="match status" value="1"/>
</dbReference>
<sequence>MISRIFFILNLLNVFTPKGFWYLFISIYKYGFNLMTLLAYSAYRFPQKIAICFENKNFTYKEFLQNTQKIAYVLHAACYIRKKDKVGVLLHNSVEQIETIFALSYLGADIYLLNPDITAEQLQPLQEKHQLKPIICENQHLDRLSGQISKKLININQLETASPIDTIPKGFGGKIIVLTGGTTGGFKTAKHKASAKAFIYPTYALIKELQIDKYESVYIAVPIFHGYGLATLLMSVALGKSMYICKKFETKQTLESIEKYRIEVATFVPTMLRRLLLENTKALASLKCIVCGAAPLPTETAKQVIDKLGTILYNLYGSSEAGFCIIANPKDLEKNIATIGKPIEGVRVRIDSPNAEGIGELCIKSDWTINPKDWIYTGDLARLDDNGLVFLYGRKDDMIISGGENVYPIYTEEVMLKHPAVAEVVVVGVADEDFGQILKAFVVVKPNQGVTEQALKLWLADKLVKFQIPKKIEFVTQIPYTSVGKVQRKSFKN</sequence>
<dbReference type="PANTHER" id="PTHR43201">
    <property type="entry name" value="ACYL-COA SYNTHETASE"/>
    <property type="match status" value="1"/>
</dbReference>
<feature type="domain" description="AMP-binding enzyme C-terminal" evidence="5">
    <location>
        <begin position="412"/>
        <end position="485"/>
    </location>
</feature>
<keyword evidence="3" id="KW-0812">Transmembrane</keyword>
<feature type="transmembrane region" description="Helical" evidence="3">
    <location>
        <begin position="20"/>
        <end position="40"/>
    </location>
</feature>
<proteinExistence type="inferred from homology"/>
<comment type="similarity">
    <text evidence="1">Belongs to the ATP-dependent AMP-binding enzyme family.</text>
</comment>
<keyword evidence="3" id="KW-0472">Membrane</keyword>
<keyword evidence="3" id="KW-1133">Transmembrane helix</keyword>
<dbReference type="SUPFAM" id="SSF56801">
    <property type="entry name" value="Acetyl-CoA synthetase-like"/>
    <property type="match status" value="1"/>
</dbReference>
<dbReference type="EMBL" id="NKXO01000016">
    <property type="protein sequence ID" value="PKQ69781.1"/>
    <property type="molecule type" value="Genomic_DNA"/>
</dbReference>
<dbReference type="Pfam" id="PF13193">
    <property type="entry name" value="AMP-binding_C"/>
    <property type="match status" value="1"/>
</dbReference>
<keyword evidence="2" id="KW-0436">Ligase</keyword>
<gene>
    <name evidence="6" type="ORF">Rain11_1236</name>
</gene>
<evidence type="ECO:0000256" key="2">
    <source>
        <dbReference type="ARBA" id="ARBA00022598"/>
    </source>
</evidence>
<dbReference type="InterPro" id="IPR042099">
    <property type="entry name" value="ANL_N_sf"/>
</dbReference>
<dbReference type="AlphaFoldDB" id="A0A2N3IHM0"/>
<dbReference type="RefSeq" id="WP_165778087.1">
    <property type="nucleotide sequence ID" value="NZ_NKXO01000016.1"/>
</dbReference>
<evidence type="ECO:0000259" key="5">
    <source>
        <dbReference type="Pfam" id="PF13193"/>
    </source>
</evidence>
<dbReference type="InterPro" id="IPR025110">
    <property type="entry name" value="AMP-bd_C"/>
</dbReference>
<dbReference type="GO" id="GO:0006631">
    <property type="term" value="P:fatty acid metabolic process"/>
    <property type="evidence" value="ECO:0007669"/>
    <property type="project" value="TreeGrafter"/>
</dbReference>
<evidence type="ECO:0000313" key="7">
    <source>
        <dbReference type="Proteomes" id="UP000233387"/>
    </source>
</evidence>
<dbReference type="CDD" id="cd04433">
    <property type="entry name" value="AFD_class_I"/>
    <property type="match status" value="1"/>
</dbReference>
<evidence type="ECO:0000256" key="1">
    <source>
        <dbReference type="ARBA" id="ARBA00006432"/>
    </source>
</evidence>
<evidence type="ECO:0000313" key="6">
    <source>
        <dbReference type="EMBL" id="PKQ69781.1"/>
    </source>
</evidence>
<feature type="domain" description="AMP-dependent synthetase/ligase" evidence="4">
    <location>
        <begin position="40"/>
        <end position="367"/>
    </location>
</feature>